<keyword evidence="5" id="KW-0472">Membrane</keyword>
<dbReference type="EMBL" id="LNYP01000031">
    <property type="protein sequence ID" value="KTD36909.1"/>
    <property type="molecule type" value="Genomic_DNA"/>
</dbReference>
<feature type="transmembrane region" description="Helical" evidence="5">
    <location>
        <begin position="146"/>
        <end position="164"/>
    </location>
</feature>
<dbReference type="InterPro" id="IPR000873">
    <property type="entry name" value="AMP-dep_synth/lig_dom"/>
</dbReference>
<dbReference type="InterPro" id="IPR005914">
    <property type="entry name" value="Acac_CoA_synth"/>
</dbReference>
<comment type="similarity">
    <text evidence="1">Belongs to the ATP-dependent AMP-binding enzyme family.</text>
</comment>
<dbReference type="PANTHER" id="PTHR42921:SF1">
    <property type="entry name" value="ACETOACETYL-COA SYNTHETASE"/>
    <property type="match status" value="1"/>
</dbReference>
<dbReference type="InterPro" id="IPR020845">
    <property type="entry name" value="AMP-binding_CS"/>
</dbReference>
<evidence type="ECO:0000259" key="7">
    <source>
        <dbReference type="Pfam" id="PF13193"/>
    </source>
</evidence>
<protein>
    <submittedName>
        <fullName evidence="9">Acetoacetyl CoA synthetase</fullName>
    </submittedName>
</protein>
<dbReference type="Proteomes" id="UP000054858">
    <property type="component" value="Unassembled WGS sequence"/>
</dbReference>
<dbReference type="NCBIfam" id="TIGR01217">
    <property type="entry name" value="ac_ac_CoA_syn"/>
    <property type="match status" value="1"/>
</dbReference>
<dbReference type="AlphaFoldDB" id="A0A0W0WX49"/>
<feature type="domain" description="Acetyl-coenzyme A synthetase N-terminal" evidence="8">
    <location>
        <begin position="34"/>
        <end position="88"/>
    </location>
</feature>
<dbReference type="NCBIfam" id="NF002937">
    <property type="entry name" value="PRK03584.1"/>
    <property type="match status" value="1"/>
</dbReference>
<keyword evidence="5" id="KW-1133">Transmembrane helix</keyword>
<name>A0A0W0WX49_9GAMM</name>
<dbReference type="GO" id="GO:0006629">
    <property type="term" value="P:lipid metabolic process"/>
    <property type="evidence" value="ECO:0007669"/>
    <property type="project" value="InterPro"/>
</dbReference>
<feature type="domain" description="AMP-binding enzyme C-terminal" evidence="7">
    <location>
        <begin position="538"/>
        <end position="608"/>
    </location>
</feature>
<proteinExistence type="inferred from homology"/>
<keyword evidence="4" id="KW-0067">ATP-binding</keyword>
<comment type="caution">
    <text evidence="9">The sequence shown here is derived from an EMBL/GenBank/DDBJ whole genome shotgun (WGS) entry which is preliminary data.</text>
</comment>
<dbReference type="InterPro" id="IPR042099">
    <property type="entry name" value="ANL_N_sf"/>
</dbReference>
<dbReference type="RefSeq" id="WP_035895267.1">
    <property type="nucleotide sequence ID" value="NZ_LCUA01000001.1"/>
</dbReference>
<dbReference type="InterPro" id="IPR045851">
    <property type="entry name" value="AMP-bd_C_sf"/>
</dbReference>
<evidence type="ECO:0000256" key="1">
    <source>
        <dbReference type="ARBA" id="ARBA00006432"/>
    </source>
</evidence>
<keyword evidence="3" id="KW-0547">Nucleotide-binding</keyword>
<evidence type="ECO:0000256" key="4">
    <source>
        <dbReference type="ARBA" id="ARBA00022840"/>
    </source>
</evidence>
<organism evidence="9 10">
    <name type="scientific">Legionella oakridgensis</name>
    <dbReference type="NCBI Taxonomy" id="29423"/>
    <lineage>
        <taxon>Bacteria</taxon>
        <taxon>Pseudomonadati</taxon>
        <taxon>Pseudomonadota</taxon>
        <taxon>Gammaproteobacteria</taxon>
        <taxon>Legionellales</taxon>
        <taxon>Legionellaceae</taxon>
        <taxon>Legionella</taxon>
    </lineage>
</organism>
<reference evidence="9 10" key="1">
    <citation type="submission" date="2015-11" db="EMBL/GenBank/DDBJ databases">
        <title>Genomic analysis of 38 Legionella species identifies large and diverse effector repertoires.</title>
        <authorList>
            <person name="Burstein D."/>
            <person name="Amaro F."/>
            <person name="Zusman T."/>
            <person name="Lifshitz Z."/>
            <person name="Cohen O."/>
            <person name="Gilbert J.A."/>
            <person name="Pupko T."/>
            <person name="Shuman H.A."/>
            <person name="Segal G."/>
        </authorList>
    </citation>
    <scope>NUCLEOTIDE SEQUENCE [LARGE SCALE GENOMIC DNA]</scope>
    <source>
        <strain evidence="9 10">Oak Ridge-10</strain>
    </source>
</reference>
<dbReference type="Pfam" id="PF00501">
    <property type="entry name" value="AMP-binding"/>
    <property type="match status" value="1"/>
</dbReference>
<accession>A0A0W0WX49</accession>
<dbReference type="PROSITE" id="PS00455">
    <property type="entry name" value="AMP_BINDING"/>
    <property type="match status" value="1"/>
</dbReference>
<dbReference type="InterPro" id="IPR025110">
    <property type="entry name" value="AMP-bd_C"/>
</dbReference>
<dbReference type="Pfam" id="PF16177">
    <property type="entry name" value="ACAS_N"/>
    <property type="match status" value="1"/>
</dbReference>
<dbReference type="PANTHER" id="PTHR42921">
    <property type="entry name" value="ACETOACETYL-COA SYNTHETASE"/>
    <property type="match status" value="1"/>
</dbReference>
<dbReference type="GO" id="GO:0030729">
    <property type="term" value="F:acetoacetate-CoA ligase activity"/>
    <property type="evidence" value="ECO:0007669"/>
    <property type="project" value="InterPro"/>
</dbReference>
<evidence type="ECO:0000313" key="10">
    <source>
        <dbReference type="Proteomes" id="UP000054858"/>
    </source>
</evidence>
<sequence>MNTVVWKPKHPEASRMWQFMRFVERTHQEHFSDYQQLHAWSVQQPALFWQALCEFFNIPFDEPANQILNDYFHMMEAKWFTGAKLNYTQALLSHADERTALVCVNEQGKRQTLTYRELRQQVAACAAGLKEAGIDKGDRVAGFMPNVAYTIIAFLATASIGAIWSSCSPDFGVPAAVDRLGQVTPKILFICDGHQYHGKIHDDFVKVKEFAAMMPSLQHIVVCPVMNNISELSITDKTILWDNFLKPTEALHCASLSFSHPLYILFSSGTTGKPKCIMHGAGGALLQHIKELGLHSDITANDNLFFYTTCGWMMWNWMVSVLALGATLTLYEGSPTYPTTDRLFELIEKEKISVFGTSAKFLSSVEKEGTKPREAFALKELRCILSTGSPLLPKNYDYVYQQIKPEVQLSSISGGTDIVSCFALGNPLLPVYRGELQCLGLGMSVKVFDEQGHSIREARGELVCTKPFPSMPIGFWQDPDNQLYKHAYFERFPGVWAHGDFAEVTAHGGLIIYGRSDAVLNPGGVRIGTAEIYRQVEKIPDVLDSVVIGQDWQDDVRIVLFVKLREGTLLDEALKTTIRQTIRTHASPRHVPAKILQVADIPRTINGKIVELAVRQVVHGQAVQNIQSLANPNALDYFKNIQELQE</sequence>
<keyword evidence="5" id="KW-0812">Transmembrane</keyword>
<evidence type="ECO:0000256" key="3">
    <source>
        <dbReference type="ARBA" id="ARBA00022741"/>
    </source>
</evidence>
<keyword evidence="2" id="KW-0436">Ligase</keyword>
<dbReference type="PATRIC" id="fig|29423.5.peg.2146"/>
<evidence type="ECO:0000259" key="8">
    <source>
        <dbReference type="Pfam" id="PF16177"/>
    </source>
</evidence>
<evidence type="ECO:0000256" key="5">
    <source>
        <dbReference type="SAM" id="Phobius"/>
    </source>
</evidence>
<evidence type="ECO:0000259" key="6">
    <source>
        <dbReference type="Pfam" id="PF00501"/>
    </source>
</evidence>
<dbReference type="InterPro" id="IPR032387">
    <property type="entry name" value="ACAS_N"/>
</dbReference>
<gene>
    <name evidence="9" type="ORF">Loak_2045</name>
</gene>
<dbReference type="Pfam" id="PF13193">
    <property type="entry name" value="AMP-binding_C"/>
    <property type="match status" value="1"/>
</dbReference>
<dbReference type="Gene3D" id="3.40.50.12780">
    <property type="entry name" value="N-terminal domain of ligase-like"/>
    <property type="match status" value="1"/>
</dbReference>
<feature type="domain" description="AMP-dependent synthetase/ligase" evidence="6">
    <location>
        <begin position="97"/>
        <end position="467"/>
    </location>
</feature>
<dbReference type="Gene3D" id="3.30.300.30">
    <property type="match status" value="1"/>
</dbReference>
<dbReference type="CDD" id="cd05943">
    <property type="entry name" value="AACS"/>
    <property type="match status" value="1"/>
</dbReference>
<evidence type="ECO:0000313" key="9">
    <source>
        <dbReference type="EMBL" id="KTD36909.1"/>
    </source>
</evidence>
<dbReference type="GO" id="GO:0005524">
    <property type="term" value="F:ATP binding"/>
    <property type="evidence" value="ECO:0007669"/>
    <property type="project" value="UniProtKB-KW"/>
</dbReference>
<dbReference type="SUPFAM" id="SSF56801">
    <property type="entry name" value="Acetyl-CoA synthetase-like"/>
    <property type="match status" value="1"/>
</dbReference>
<evidence type="ECO:0000256" key="2">
    <source>
        <dbReference type="ARBA" id="ARBA00022598"/>
    </source>
</evidence>